<evidence type="ECO:0000313" key="3">
    <source>
        <dbReference type="Proteomes" id="UP001633002"/>
    </source>
</evidence>
<dbReference type="Proteomes" id="UP001633002">
    <property type="component" value="Unassembled WGS sequence"/>
</dbReference>
<evidence type="ECO:0000313" key="2">
    <source>
        <dbReference type="EMBL" id="KAL3683216.1"/>
    </source>
</evidence>
<feature type="region of interest" description="Disordered" evidence="1">
    <location>
        <begin position="1"/>
        <end position="173"/>
    </location>
</feature>
<comment type="caution">
    <text evidence="2">The sequence shown here is derived from an EMBL/GenBank/DDBJ whole genome shotgun (WGS) entry which is preliminary data.</text>
</comment>
<name>A0ABD3GZK5_9MARC</name>
<protein>
    <submittedName>
        <fullName evidence="2">Uncharacterized protein</fullName>
    </submittedName>
</protein>
<proteinExistence type="predicted"/>
<keyword evidence="3" id="KW-1185">Reference proteome</keyword>
<accession>A0ABD3GZK5</accession>
<feature type="compositionally biased region" description="Basic and acidic residues" evidence="1">
    <location>
        <begin position="149"/>
        <end position="163"/>
    </location>
</feature>
<gene>
    <name evidence="2" type="ORF">R1sor_001238</name>
</gene>
<organism evidence="2 3">
    <name type="scientific">Riccia sorocarpa</name>
    <dbReference type="NCBI Taxonomy" id="122646"/>
    <lineage>
        <taxon>Eukaryota</taxon>
        <taxon>Viridiplantae</taxon>
        <taxon>Streptophyta</taxon>
        <taxon>Embryophyta</taxon>
        <taxon>Marchantiophyta</taxon>
        <taxon>Marchantiopsida</taxon>
        <taxon>Marchantiidae</taxon>
        <taxon>Marchantiales</taxon>
        <taxon>Ricciaceae</taxon>
        <taxon>Riccia</taxon>
    </lineage>
</organism>
<dbReference type="EMBL" id="JBJQOH010000006">
    <property type="protein sequence ID" value="KAL3683216.1"/>
    <property type="molecule type" value="Genomic_DNA"/>
</dbReference>
<evidence type="ECO:0000256" key="1">
    <source>
        <dbReference type="SAM" id="MobiDB-lite"/>
    </source>
</evidence>
<sequence length="173" mass="19113">MESEVPRGHSLMQEAQNLHAKMPELIGPLRNSGDGESVNPEDNAAHELVSERNIPPPIQLDALAWNEVQEDNNDELEKEFTRSEGSEGEAGQGAGDHCSNQAEGEAEGQNLMQSWHKDSQETLIVFNASKKPDPLVNDTQSKSGTWRRPGLERRIVDQVDPGRETTLAPGRLR</sequence>
<feature type="compositionally biased region" description="Acidic residues" evidence="1">
    <location>
        <begin position="68"/>
        <end position="77"/>
    </location>
</feature>
<reference evidence="2 3" key="1">
    <citation type="submission" date="2024-09" db="EMBL/GenBank/DDBJ databases">
        <title>Chromosome-scale assembly of Riccia sorocarpa.</title>
        <authorList>
            <person name="Paukszto L."/>
        </authorList>
    </citation>
    <scope>NUCLEOTIDE SEQUENCE [LARGE SCALE GENOMIC DNA]</scope>
    <source>
        <strain evidence="2">LP-2024</strain>
        <tissue evidence="2">Aerial parts of the thallus</tissue>
    </source>
</reference>
<dbReference type="AlphaFoldDB" id="A0ABD3GZK5"/>